<comment type="caution">
    <text evidence="1">The sequence shown here is derived from an EMBL/GenBank/DDBJ whole genome shotgun (WGS) entry which is preliminary data.</text>
</comment>
<evidence type="ECO:0000313" key="1">
    <source>
        <dbReference type="EMBL" id="CAG5073542.1"/>
    </source>
</evidence>
<organism evidence="1 2">
    <name type="scientific">Cotesia congregata</name>
    <name type="common">Parasitoid wasp</name>
    <name type="synonym">Apanteles congregatus</name>
    <dbReference type="NCBI Taxonomy" id="51543"/>
    <lineage>
        <taxon>Eukaryota</taxon>
        <taxon>Metazoa</taxon>
        <taxon>Ecdysozoa</taxon>
        <taxon>Arthropoda</taxon>
        <taxon>Hexapoda</taxon>
        <taxon>Insecta</taxon>
        <taxon>Pterygota</taxon>
        <taxon>Neoptera</taxon>
        <taxon>Endopterygota</taxon>
        <taxon>Hymenoptera</taxon>
        <taxon>Apocrita</taxon>
        <taxon>Ichneumonoidea</taxon>
        <taxon>Braconidae</taxon>
        <taxon>Microgastrinae</taxon>
        <taxon>Cotesia</taxon>
    </lineage>
</organism>
<gene>
    <name evidence="1" type="ORF">HICCMSTLAB_LOCUS485</name>
</gene>
<proteinExistence type="predicted"/>
<dbReference type="AlphaFoldDB" id="A0A8J2EAD9"/>
<dbReference type="EMBL" id="CAJNRD030001114">
    <property type="protein sequence ID" value="CAG5073542.1"/>
    <property type="molecule type" value="Genomic_DNA"/>
</dbReference>
<name>A0A8J2EAD9_COTCN</name>
<evidence type="ECO:0000313" key="2">
    <source>
        <dbReference type="Proteomes" id="UP000786811"/>
    </source>
</evidence>
<sequence length="136" mass="16069">MILFSTNNYVDPHSANLWFFLYRFKRSRFHKKILDLAVHLQASCSFPYRLVRMYVFSIEYLALLLNNGDHLSFSNCNQSRGVSFFRFLLHLRNLFQDHYANRRIQPLIIRCTSILRGAARFRTFPGVSETPSSTKL</sequence>
<keyword evidence="2" id="KW-1185">Reference proteome</keyword>
<reference evidence="1" key="1">
    <citation type="submission" date="2021-04" db="EMBL/GenBank/DDBJ databases">
        <authorList>
            <person name="Chebbi M.A.C M."/>
        </authorList>
    </citation>
    <scope>NUCLEOTIDE SEQUENCE</scope>
</reference>
<dbReference type="Proteomes" id="UP000786811">
    <property type="component" value="Unassembled WGS sequence"/>
</dbReference>
<protein>
    <submittedName>
        <fullName evidence="1">Uncharacterized protein</fullName>
    </submittedName>
</protein>
<accession>A0A8J2EAD9</accession>